<dbReference type="PANTHER" id="PTHR43781:SF1">
    <property type="entry name" value="SACCHAROPINE DEHYDROGENASE"/>
    <property type="match status" value="1"/>
</dbReference>
<keyword evidence="3" id="KW-1185">Reference proteome</keyword>
<dbReference type="SUPFAM" id="SSF51735">
    <property type="entry name" value="NAD(P)-binding Rossmann-fold domains"/>
    <property type="match status" value="1"/>
</dbReference>
<dbReference type="InterPro" id="IPR005097">
    <property type="entry name" value="Sacchrp_dh_NADP-bd"/>
</dbReference>
<reference evidence="2 3" key="1">
    <citation type="submission" date="2024-10" db="EMBL/GenBank/DDBJ databases">
        <title>The Natural Products Discovery Center: Release of the First 8490 Sequenced Strains for Exploring Actinobacteria Biosynthetic Diversity.</title>
        <authorList>
            <person name="Kalkreuter E."/>
            <person name="Kautsar S.A."/>
            <person name="Yang D."/>
            <person name="Bader C.D."/>
            <person name="Teijaro C.N."/>
            <person name="Fluegel L."/>
            <person name="Davis C.M."/>
            <person name="Simpson J.R."/>
            <person name="Lauterbach L."/>
            <person name="Steele A.D."/>
            <person name="Gui C."/>
            <person name="Meng S."/>
            <person name="Li G."/>
            <person name="Viehrig K."/>
            <person name="Ye F."/>
            <person name="Su P."/>
            <person name="Kiefer A.F."/>
            <person name="Nichols A."/>
            <person name="Cepeda A.J."/>
            <person name="Yan W."/>
            <person name="Fan B."/>
            <person name="Jiang Y."/>
            <person name="Adhikari A."/>
            <person name="Zheng C.-J."/>
            <person name="Schuster L."/>
            <person name="Cowan T.M."/>
            <person name="Smanski M.J."/>
            <person name="Chevrette M.G."/>
            <person name="De Carvalho L.P.S."/>
            <person name="Shen B."/>
        </authorList>
    </citation>
    <scope>NUCLEOTIDE SEQUENCE [LARGE SCALE GENOMIC DNA]</scope>
    <source>
        <strain evidence="2 3">NPDC053399</strain>
    </source>
</reference>
<name>A0ABW8CHV4_9ACTN</name>
<gene>
    <name evidence="2" type="ORF">ACIGXA_36620</name>
</gene>
<organism evidence="2 3">
    <name type="scientific">Streptomyces fildesensis</name>
    <dbReference type="NCBI Taxonomy" id="375757"/>
    <lineage>
        <taxon>Bacteria</taxon>
        <taxon>Bacillati</taxon>
        <taxon>Actinomycetota</taxon>
        <taxon>Actinomycetes</taxon>
        <taxon>Kitasatosporales</taxon>
        <taxon>Streptomycetaceae</taxon>
        <taxon>Streptomyces</taxon>
    </lineage>
</organism>
<dbReference type="RefSeq" id="WP_399657205.1">
    <property type="nucleotide sequence ID" value="NZ_JBITYG010000016.1"/>
</dbReference>
<comment type="caution">
    <text evidence="2">The sequence shown here is derived from an EMBL/GenBank/DDBJ whole genome shotgun (WGS) entry which is preliminary data.</text>
</comment>
<dbReference type="EMBL" id="JBITYG010000016">
    <property type="protein sequence ID" value="MFI9106043.1"/>
    <property type="molecule type" value="Genomic_DNA"/>
</dbReference>
<proteinExistence type="predicted"/>
<dbReference type="PANTHER" id="PTHR43781">
    <property type="entry name" value="SACCHAROPINE DEHYDROGENASE"/>
    <property type="match status" value="1"/>
</dbReference>
<dbReference type="Proteomes" id="UP001614394">
    <property type="component" value="Unassembled WGS sequence"/>
</dbReference>
<accession>A0ABW8CHV4</accession>
<feature type="domain" description="Saccharopine dehydrogenase NADP binding" evidence="1">
    <location>
        <begin position="7"/>
        <end position="128"/>
    </location>
</feature>
<evidence type="ECO:0000313" key="3">
    <source>
        <dbReference type="Proteomes" id="UP001614394"/>
    </source>
</evidence>
<evidence type="ECO:0000259" key="1">
    <source>
        <dbReference type="Pfam" id="PF03435"/>
    </source>
</evidence>
<dbReference type="InterPro" id="IPR036291">
    <property type="entry name" value="NAD(P)-bd_dom_sf"/>
</dbReference>
<dbReference type="Pfam" id="PF03435">
    <property type="entry name" value="Sacchrp_dh_NADP"/>
    <property type="match status" value="1"/>
</dbReference>
<evidence type="ECO:0000313" key="2">
    <source>
        <dbReference type="EMBL" id="MFI9106043.1"/>
    </source>
</evidence>
<sequence length="339" mass="35894">MTSNPTVTVFGAYGHTGRFVVAELLRRGWTPVLSGRDAAKLAVLAADHHDLETRPASIDDPASLDRALVGAAAVINAAGPFAATATPVIDAALRAGIPYLDVAAEVEVALSTVDQYAKAASEAGIAIVPAAAFYGGLVDLLVTAAMGDWPAADEVSIAYALDSWRPTHGTVATGYVSDARRDSKRLVFSKGRLELRSDDPATTEWTFPEPFGTQRVQADFTTADSVTLPHHLKVSEISSHMTIAPLEDLTGTQLTEPTGVRSDQQFLVEVVVRSGDERRRAVARGQDIYAVTAPIVVEATRRLLESPVPLAGVVTVGAIPDAADFLRSLSSEHFTVELS</sequence>
<protein>
    <submittedName>
        <fullName evidence="2">Saccharopine dehydrogenase family protein</fullName>
    </submittedName>
</protein>
<dbReference type="Gene3D" id="3.40.50.720">
    <property type="entry name" value="NAD(P)-binding Rossmann-like Domain"/>
    <property type="match status" value="1"/>
</dbReference>